<comment type="caution">
    <text evidence="1">The sequence shown here is derived from an EMBL/GenBank/DDBJ whole genome shotgun (WGS) entry which is preliminary data.</text>
</comment>
<organism evidence="1 2">
    <name type="scientific">Hibiscus sabdariffa</name>
    <name type="common">roselle</name>
    <dbReference type="NCBI Taxonomy" id="183260"/>
    <lineage>
        <taxon>Eukaryota</taxon>
        <taxon>Viridiplantae</taxon>
        <taxon>Streptophyta</taxon>
        <taxon>Embryophyta</taxon>
        <taxon>Tracheophyta</taxon>
        <taxon>Spermatophyta</taxon>
        <taxon>Magnoliopsida</taxon>
        <taxon>eudicotyledons</taxon>
        <taxon>Gunneridae</taxon>
        <taxon>Pentapetalae</taxon>
        <taxon>rosids</taxon>
        <taxon>malvids</taxon>
        <taxon>Malvales</taxon>
        <taxon>Malvaceae</taxon>
        <taxon>Malvoideae</taxon>
        <taxon>Hibiscus</taxon>
    </lineage>
</organism>
<reference evidence="1 2" key="1">
    <citation type="journal article" date="2024" name="G3 (Bethesda)">
        <title>Genome assembly of Hibiscus sabdariffa L. provides insights into metabolisms of medicinal natural products.</title>
        <authorList>
            <person name="Kim T."/>
        </authorList>
    </citation>
    <scope>NUCLEOTIDE SEQUENCE [LARGE SCALE GENOMIC DNA]</scope>
    <source>
        <strain evidence="1">TK-2024</strain>
        <tissue evidence="1">Old leaves</tissue>
    </source>
</reference>
<protein>
    <submittedName>
        <fullName evidence="1">Uncharacterized protein</fullName>
    </submittedName>
</protein>
<dbReference type="Proteomes" id="UP001472677">
    <property type="component" value="Unassembled WGS sequence"/>
</dbReference>
<accession>A0ABR2A0L5</accession>
<name>A0ABR2A0L5_9ROSI</name>
<keyword evidence="2" id="KW-1185">Reference proteome</keyword>
<evidence type="ECO:0000313" key="1">
    <source>
        <dbReference type="EMBL" id="KAK8486173.1"/>
    </source>
</evidence>
<evidence type="ECO:0000313" key="2">
    <source>
        <dbReference type="Proteomes" id="UP001472677"/>
    </source>
</evidence>
<proteinExistence type="predicted"/>
<sequence>MGAPIKEGLTGKIGSDFLQGCHVGPTGLESGRDTPLDGVDIVMGPLEEDISLGDSESLKLPRILSLQPVVSVSKDSTGASLILSAGLDHGVNRSQ</sequence>
<gene>
    <name evidence="1" type="ORF">V6N12_073465</name>
</gene>
<dbReference type="EMBL" id="JBBPBM010001201">
    <property type="protein sequence ID" value="KAK8486173.1"/>
    <property type="molecule type" value="Genomic_DNA"/>
</dbReference>